<keyword evidence="3" id="KW-1185">Reference proteome</keyword>
<accession>A0A1H5RA99</accession>
<dbReference type="EMBL" id="FNUJ01000007">
    <property type="protein sequence ID" value="SEF34448.1"/>
    <property type="molecule type" value="Genomic_DNA"/>
</dbReference>
<dbReference type="RefSeq" id="WP_086674010.1">
    <property type="nucleotide sequence ID" value="NZ_FNUJ01000007.1"/>
</dbReference>
<sequence length="137" mass="15065">MPSYRVPTLDDQIRELMHGTPITFPWEWADIDGSPEQWAGQLGLLAMRVGLAVQVVTIPRHSLSIAWNADRPSPPMSYFTAVIERVNAARAAGGLVLPTKDELLVVSQVPTSRLRHGSRGLRPVPGIPPWSRPTTPD</sequence>
<evidence type="ECO:0000256" key="1">
    <source>
        <dbReference type="SAM" id="MobiDB-lite"/>
    </source>
</evidence>
<feature type="region of interest" description="Disordered" evidence="1">
    <location>
        <begin position="115"/>
        <end position="137"/>
    </location>
</feature>
<dbReference type="Proteomes" id="UP000198878">
    <property type="component" value="Unassembled WGS sequence"/>
</dbReference>
<evidence type="ECO:0000313" key="2">
    <source>
        <dbReference type="EMBL" id="SEF34448.1"/>
    </source>
</evidence>
<dbReference type="AlphaFoldDB" id="A0A1H5RA99"/>
<evidence type="ECO:0000313" key="3">
    <source>
        <dbReference type="Proteomes" id="UP000198878"/>
    </source>
</evidence>
<feature type="compositionally biased region" description="Pro residues" evidence="1">
    <location>
        <begin position="125"/>
        <end position="137"/>
    </location>
</feature>
<reference evidence="3" key="1">
    <citation type="submission" date="2016-10" db="EMBL/GenBank/DDBJ databases">
        <authorList>
            <person name="Varghese N."/>
            <person name="Submissions S."/>
        </authorList>
    </citation>
    <scope>NUCLEOTIDE SEQUENCE [LARGE SCALE GENOMIC DNA]</scope>
    <source>
        <strain evidence="3">DSM 44654</strain>
    </source>
</reference>
<protein>
    <submittedName>
        <fullName evidence="2">Uncharacterized protein</fullName>
    </submittedName>
</protein>
<organism evidence="2 3">
    <name type="scientific">Amycolatopsis pretoriensis</name>
    <dbReference type="NCBI Taxonomy" id="218821"/>
    <lineage>
        <taxon>Bacteria</taxon>
        <taxon>Bacillati</taxon>
        <taxon>Actinomycetota</taxon>
        <taxon>Actinomycetes</taxon>
        <taxon>Pseudonocardiales</taxon>
        <taxon>Pseudonocardiaceae</taxon>
        <taxon>Amycolatopsis</taxon>
    </lineage>
</organism>
<proteinExistence type="predicted"/>
<name>A0A1H5RA99_9PSEU</name>
<dbReference type="STRING" id="218821.SAMN05421837_107393"/>
<gene>
    <name evidence="2" type="ORF">SAMN05421837_107393</name>
</gene>